<reference evidence="2 3" key="1">
    <citation type="journal article" date="2018" name="Nat. Ecol. Evol.">
        <title>Shark genomes provide insights into elasmobranch evolution and the origin of vertebrates.</title>
        <authorList>
            <person name="Hara Y"/>
            <person name="Yamaguchi K"/>
            <person name="Onimaru K"/>
            <person name="Kadota M"/>
            <person name="Koyanagi M"/>
            <person name="Keeley SD"/>
            <person name="Tatsumi K"/>
            <person name="Tanaka K"/>
            <person name="Motone F"/>
            <person name="Kageyama Y"/>
            <person name="Nozu R"/>
            <person name="Adachi N"/>
            <person name="Nishimura O"/>
            <person name="Nakagawa R"/>
            <person name="Tanegashima C"/>
            <person name="Kiyatake I"/>
            <person name="Matsumoto R"/>
            <person name="Murakumo K"/>
            <person name="Nishida K"/>
            <person name="Terakita A"/>
            <person name="Kuratani S"/>
            <person name="Sato K"/>
            <person name="Hyodo S Kuraku.S."/>
        </authorList>
    </citation>
    <scope>NUCLEOTIDE SEQUENCE [LARGE SCALE GENOMIC DNA]</scope>
</reference>
<name>A0A401QCF6_SCYTO</name>
<dbReference type="OrthoDB" id="271604at2759"/>
<evidence type="ECO:0000313" key="3">
    <source>
        <dbReference type="Proteomes" id="UP000288216"/>
    </source>
</evidence>
<organism evidence="2 3">
    <name type="scientific">Scyliorhinus torazame</name>
    <name type="common">Cloudy catshark</name>
    <name type="synonym">Catulus torazame</name>
    <dbReference type="NCBI Taxonomy" id="75743"/>
    <lineage>
        <taxon>Eukaryota</taxon>
        <taxon>Metazoa</taxon>
        <taxon>Chordata</taxon>
        <taxon>Craniata</taxon>
        <taxon>Vertebrata</taxon>
        <taxon>Chondrichthyes</taxon>
        <taxon>Elasmobranchii</taxon>
        <taxon>Galeomorphii</taxon>
        <taxon>Galeoidea</taxon>
        <taxon>Carcharhiniformes</taxon>
        <taxon>Scyliorhinidae</taxon>
        <taxon>Scyliorhinus</taxon>
    </lineage>
</organism>
<accession>A0A401QCF6</accession>
<evidence type="ECO:0000256" key="1">
    <source>
        <dbReference type="SAM" id="Phobius"/>
    </source>
</evidence>
<comment type="caution">
    <text evidence="2">The sequence shown here is derived from an EMBL/GenBank/DDBJ whole genome shotgun (WGS) entry which is preliminary data.</text>
</comment>
<dbReference type="Proteomes" id="UP000288216">
    <property type="component" value="Unassembled WGS sequence"/>
</dbReference>
<proteinExistence type="predicted"/>
<sequence length="76" mass="8417">MGVHLEGIIAAACLPLLLTMVLFLGPLIQLVMDYPWDLFKGMKTFLGEPGPLSGWLRRDCRSLCHCKDSGFGLEHS</sequence>
<dbReference type="AlphaFoldDB" id="A0A401QCF6"/>
<dbReference type="EMBL" id="BFAA01032894">
    <property type="protein sequence ID" value="GCB83064.1"/>
    <property type="molecule type" value="Genomic_DNA"/>
</dbReference>
<keyword evidence="1" id="KW-0472">Membrane</keyword>
<feature type="transmembrane region" description="Helical" evidence="1">
    <location>
        <begin position="7"/>
        <end position="32"/>
    </location>
</feature>
<keyword evidence="1" id="KW-0812">Transmembrane</keyword>
<keyword evidence="1" id="KW-1133">Transmembrane helix</keyword>
<evidence type="ECO:0000313" key="2">
    <source>
        <dbReference type="EMBL" id="GCB83064.1"/>
    </source>
</evidence>
<gene>
    <name evidence="2" type="ORF">scyTo_0023718</name>
</gene>
<protein>
    <submittedName>
        <fullName evidence="2">Uncharacterized protein</fullName>
    </submittedName>
</protein>
<dbReference type="STRING" id="75743.A0A401QCF6"/>
<keyword evidence="3" id="KW-1185">Reference proteome</keyword>